<dbReference type="AlphaFoldDB" id="A0A380BHL1"/>
<keyword evidence="1" id="KW-0472">Membrane</keyword>
<keyword evidence="3" id="KW-1185">Reference proteome</keyword>
<evidence type="ECO:0000256" key="1">
    <source>
        <dbReference type="SAM" id="Phobius"/>
    </source>
</evidence>
<feature type="transmembrane region" description="Helical" evidence="1">
    <location>
        <begin position="65"/>
        <end position="86"/>
    </location>
</feature>
<gene>
    <name evidence="2" type="ORF">NCTC10738_03160</name>
</gene>
<evidence type="ECO:0000313" key="3">
    <source>
        <dbReference type="Proteomes" id="UP000254069"/>
    </source>
</evidence>
<dbReference type="EMBL" id="UGYO01000002">
    <property type="protein sequence ID" value="SUJ00572.1"/>
    <property type="molecule type" value="Genomic_DNA"/>
</dbReference>
<evidence type="ECO:0000313" key="2">
    <source>
        <dbReference type="EMBL" id="SUJ00572.1"/>
    </source>
</evidence>
<keyword evidence="1" id="KW-0812">Transmembrane</keyword>
<protein>
    <submittedName>
        <fullName evidence="2">Protein of uncharacterized function (DUF2809)</fullName>
    </submittedName>
</protein>
<keyword evidence="1" id="KW-1133">Transmembrane helix</keyword>
<dbReference type="Proteomes" id="UP000254069">
    <property type="component" value="Unassembled WGS sequence"/>
</dbReference>
<dbReference type="RefSeq" id="WP_115390137.1">
    <property type="nucleotide sequence ID" value="NZ_AP024609.1"/>
</dbReference>
<dbReference type="Pfam" id="PF10990">
    <property type="entry name" value="DUF2809"/>
    <property type="match status" value="1"/>
</dbReference>
<dbReference type="InterPro" id="IPR021257">
    <property type="entry name" value="DUF2809"/>
</dbReference>
<feature type="transmembrane region" description="Helical" evidence="1">
    <location>
        <begin position="41"/>
        <end position="59"/>
    </location>
</feature>
<sequence length="154" mass="16902">MKPVPWFDGLKRWHFALATVLLFGIEVLIARYTPPGFIRGFIGDLLVVILMFCALKTVSPWASRLLLPLVLAFAFAIEFGQAFGLVDKLGLGHIRLARIVIGSHFDWLDLLAYSLGCLLLLPGSIALSFPGRAKIKGPGDNPQNEDRSRRSASG</sequence>
<reference evidence="2 3" key="1">
    <citation type="submission" date="2018-06" db="EMBL/GenBank/DDBJ databases">
        <authorList>
            <consortium name="Pathogen Informatics"/>
            <person name="Doyle S."/>
        </authorList>
    </citation>
    <scope>NUCLEOTIDE SEQUENCE [LARGE SCALE GENOMIC DNA]</scope>
    <source>
        <strain evidence="2 3">NCTC10738</strain>
    </source>
</reference>
<name>A0A380BHL1_9GAMM</name>
<accession>A0A380BHL1</accession>
<feature type="transmembrane region" description="Helical" evidence="1">
    <location>
        <begin position="107"/>
        <end position="129"/>
    </location>
</feature>
<feature type="transmembrane region" description="Helical" evidence="1">
    <location>
        <begin position="12"/>
        <end position="29"/>
    </location>
</feature>
<organism evidence="2 3">
    <name type="scientific">Shewanella algae</name>
    <dbReference type="NCBI Taxonomy" id="38313"/>
    <lineage>
        <taxon>Bacteria</taxon>
        <taxon>Pseudomonadati</taxon>
        <taxon>Pseudomonadota</taxon>
        <taxon>Gammaproteobacteria</taxon>
        <taxon>Alteromonadales</taxon>
        <taxon>Shewanellaceae</taxon>
        <taxon>Shewanella</taxon>
    </lineage>
</organism>
<dbReference type="KEGG" id="salg:BS332_21700"/>
<proteinExistence type="predicted"/>